<dbReference type="AlphaFoldDB" id="A0A484IAR9"/>
<dbReference type="InterPro" id="IPR002319">
    <property type="entry name" value="Phenylalanyl-tRNA_Synthase"/>
</dbReference>
<keyword evidence="6" id="KW-0479">Metal-binding</keyword>
<dbReference type="Gene3D" id="3.30.930.10">
    <property type="entry name" value="Bira Bifunctional Protein, Domain 2"/>
    <property type="match status" value="1"/>
</dbReference>
<dbReference type="NCBIfam" id="TIGR00468">
    <property type="entry name" value="pheS"/>
    <property type="match status" value="1"/>
</dbReference>
<dbReference type="NCBIfam" id="NF003210">
    <property type="entry name" value="PRK04172.1"/>
    <property type="match status" value="1"/>
</dbReference>
<feature type="domain" description="Aminoacyl-transfer RNA synthetases class-II family profile" evidence="12">
    <location>
        <begin position="275"/>
        <end position="498"/>
    </location>
</feature>
<comment type="similarity">
    <text evidence="2">Belongs to the class-II aminoacyl-tRNA synthetase family. Phe-tRNA synthetase alpha subunit type 2 subfamily.</text>
</comment>
<dbReference type="SUPFAM" id="SSF46785">
    <property type="entry name" value="Winged helix' DNA-binding domain"/>
    <property type="match status" value="1"/>
</dbReference>
<gene>
    <name evidence="13" type="primary">pheS</name>
    <name evidence="13" type="ORF">NFRAN_0456</name>
</gene>
<evidence type="ECO:0000313" key="13">
    <source>
        <dbReference type="EMBL" id="VFJ12777.1"/>
    </source>
</evidence>
<reference evidence="13 14" key="1">
    <citation type="submission" date="2019-02" db="EMBL/GenBank/DDBJ databases">
        <authorList>
            <person name="Lehtovirta-Morley E L."/>
        </authorList>
    </citation>
    <scope>NUCLEOTIDE SEQUENCE [LARGE SCALE GENOMIC DNA]</scope>
    <source>
        <strain evidence="13">NFRAN1</strain>
    </source>
</reference>
<dbReference type="InterPro" id="IPR036390">
    <property type="entry name" value="WH_DNA-bd_sf"/>
</dbReference>
<dbReference type="GO" id="GO:0046872">
    <property type="term" value="F:metal ion binding"/>
    <property type="evidence" value="ECO:0007669"/>
    <property type="project" value="UniProtKB-KW"/>
</dbReference>
<dbReference type="Proteomes" id="UP000294299">
    <property type="component" value="Chromosome NFRAN"/>
</dbReference>
<dbReference type="InterPro" id="IPR006195">
    <property type="entry name" value="aa-tRNA-synth_II"/>
</dbReference>
<organism evidence="13 14">
    <name type="scientific">Candidatus Nitrosocosmicus franklandianus</name>
    <dbReference type="NCBI Taxonomy" id="1798806"/>
    <lineage>
        <taxon>Archaea</taxon>
        <taxon>Nitrososphaerota</taxon>
        <taxon>Nitrososphaeria</taxon>
        <taxon>Nitrososphaerales</taxon>
        <taxon>Nitrososphaeraceae</taxon>
        <taxon>Candidatus Nitrosocosmicus</taxon>
    </lineage>
</organism>
<dbReference type="SUPFAM" id="SSF55681">
    <property type="entry name" value="Class II aaRS and biotin synthetases"/>
    <property type="match status" value="1"/>
</dbReference>
<evidence type="ECO:0000313" key="14">
    <source>
        <dbReference type="Proteomes" id="UP000294299"/>
    </source>
</evidence>
<dbReference type="KEGG" id="nfn:NFRAN_0456"/>
<dbReference type="GO" id="GO:0005737">
    <property type="term" value="C:cytoplasm"/>
    <property type="evidence" value="ECO:0007669"/>
    <property type="project" value="UniProtKB-SubCell"/>
</dbReference>
<dbReference type="GeneID" id="39419993"/>
<keyword evidence="10" id="KW-0648">Protein biosynthesis</keyword>
<evidence type="ECO:0000256" key="2">
    <source>
        <dbReference type="ARBA" id="ARBA00006703"/>
    </source>
</evidence>
<keyword evidence="5 13" id="KW-0436">Ligase</keyword>
<keyword evidence="4" id="KW-0963">Cytoplasm</keyword>
<evidence type="ECO:0000256" key="6">
    <source>
        <dbReference type="ARBA" id="ARBA00022723"/>
    </source>
</evidence>
<dbReference type="CDD" id="cd00496">
    <property type="entry name" value="PheRS_alpha_core"/>
    <property type="match status" value="1"/>
</dbReference>
<sequence>MSILHKDGTEDIKKYEIVNDQANSMTSLHPIEKKILLVLQKAGDWMSETNLAKATGLNPDQVRRGIEWLRYKNLIDLSESSDTRISLHEKILDDDNYILPERKFVNVVIAGRNKLADVFHSEEFQNNEKEVYGAIRYSKVNGWISVDKDQVKLLPASKLPSREENFVNKLRSSKFLRFSLLDDDEKIAYENLAKRPNVLITKKLQEKKFKILKENVDKIRNLLQSGRATARKLDKNVLISSEWRNLSFEQIDVEAPLPLLNCGRKNPLIDFIDEVKEILVSMGFSEIEGKLIQTSFWNFDALFIPQDHSAREMQDTFYLNSESGLYSALGGEKSLVDSVSKVHEYNWDYAWDEREAKTYVLRTHTTPVTLQHLWKEMPDKDKVFLIGRVFRNEKVTFKHLVEFHQVEGIYTSSSATLRQLIGIQSEFYSKLGIKKVKFWPTFFPYTEPSLQSMVFNDKLNKWIELFGMGIFRSEVTKPLGFKNPVLAWGGGFERLAMLRFGLDDIRELYSNNLSWLKSVAKCQ</sequence>
<name>A0A484IAR9_9ARCH</name>
<dbReference type="GO" id="GO:0000049">
    <property type="term" value="F:tRNA binding"/>
    <property type="evidence" value="ECO:0007669"/>
    <property type="project" value="InterPro"/>
</dbReference>
<dbReference type="PANTHER" id="PTHR11538">
    <property type="entry name" value="PHENYLALANYL-TRNA SYNTHETASE"/>
    <property type="match status" value="1"/>
</dbReference>
<accession>A0A484IAR9</accession>
<evidence type="ECO:0000256" key="3">
    <source>
        <dbReference type="ARBA" id="ARBA00012814"/>
    </source>
</evidence>
<dbReference type="GO" id="GO:0006432">
    <property type="term" value="P:phenylalanyl-tRNA aminoacylation"/>
    <property type="evidence" value="ECO:0007669"/>
    <property type="project" value="InterPro"/>
</dbReference>
<keyword evidence="7" id="KW-0547">Nucleotide-binding</keyword>
<evidence type="ECO:0000256" key="8">
    <source>
        <dbReference type="ARBA" id="ARBA00022840"/>
    </source>
</evidence>
<keyword evidence="8" id="KW-0067">ATP-binding</keyword>
<dbReference type="EC" id="6.1.1.20" evidence="3"/>
<evidence type="ECO:0000256" key="11">
    <source>
        <dbReference type="ARBA" id="ARBA00023146"/>
    </source>
</evidence>
<dbReference type="PROSITE" id="PS50862">
    <property type="entry name" value="AA_TRNA_LIGASE_II"/>
    <property type="match status" value="1"/>
</dbReference>
<evidence type="ECO:0000259" key="12">
    <source>
        <dbReference type="PROSITE" id="PS50862"/>
    </source>
</evidence>
<dbReference type="GO" id="GO:0005524">
    <property type="term" value="F:ATP binding"/>
    <property type="evidence" value="ECO:0007669"/>
    <property type="project" value="UniProtKB-KW"/>
</dbReference>
<dbReference type="RefSeq" id="WP_232037914.1">
    <property type="nucleotide sequence ID" value="NZ_LR216287.1"/>
</dbReference>
<protein>
    <recommendedName>
        <fullName evidence="3">phenylalanine--tRNA ligase</fullName>
        <ecNumber evidence="3">6.1.1.20</ecNumber>
    </recommendedName>
</protein>
<keyword evidence="9" id="KW-0460">Magnesium</keyword>
<evidence type="ECO:0000256" key="10">
    <source>
        <dbReference type="ARBA" id="ARBA00022917"/>
    </source>
</evidence>
<evidence type="ECO:0000256" key="5">
    <source>
        <dbReference type="ARBA" id="ARBA00022598"/>
    </source>
</evidence>
<dbReference type="EMBL" id="LR216287">
    <property type="protein sequence ID" value="VFJ12777.1"/>
    <property type="molecule type" value="Genomic_DNA"/>
</dbReference>
<keyword evidence="14" id="KW-1185">Reference proteome</keyword>
<dbReference type="GO" id="GO:0004826">
    <property type="term" value="F:phenylalanine-tRNA ligase activity"/>
    <property type="evidence" value="ECO:0007669"/>
    <property type="project" value="UniProtKB-EC"/>
</dbReference>
<evidence type="ECO:0000256" key="4">
    <source>
        <dbReference type="ARBA" id="ARBA00022490"/>
    </source>
</evidence>
<comment type="subcellular location">
    <subcellularLocation>
        <location evidence="1">Cytoplasm</location>
    </subcellularLocation>
</comment>
<keyword evidence="11" id="KW-0030">Aminoacyl-tRNA synthetase</keyword>
<proteinExistence type="inferred from homology"/>
<dbReference type="InterPro" id="IPR045864">
    <property type="entry name" value="aa-tRNA-synth_II/BPL/LPL"/>
</dbReference>
<dbReference type="InterPro" id="IPR004529">
    <property type="entry name" value="Phe-tRNA-synth_IIc_asu"/>
</dbReference>
<evidence type="ECO:0000256" key="9">
    <source>
        <dbReference type="ARBA" id="ARBA00022842"/>
    </source>
</evidence>
<evidence type="ECO:0000256" key="7">
    <source>
        <dbReference type="ARBA" id="ARBA00022741"/>
    </source>
</evidence>
<dbReference type="Pfam" id="PF01409">
    <property type="entry name" value="tRNA-synt_2d"/>
    <property type="match status" value="1"/>
</dbReference>
<dbReference type="PANTHER" id="PTHR11538:SF40">
    <property type="entry name" value="PHENYLALANINE--TRNA LIGASE ALPHA SUBUNIT"/>
    <property type="match status" value="1"/>
</dbReference>
<evidence type="ECO:0000256" key="1">
    <source>
        <dbReference type="ARBA" id="ARBA00004496"/>
    </source>
</evidence>